<protein>
    <submittedName>
        <fullName evidence="1">Uncharacterized protein</fullName>
    </submittedName>
</protein>
<evidence type="ECO:0000313" key="2">
    <source>
        <dbReference type="Proteomes" id="UP001159363"/>
    </source>
</evidence>
<sequence>MAGDVKETLISCIRYTEFALQMGESTNVAGLTVILEDLLLRRPLPLNTSESVIFNFLDEFFSSNEIQWENCADICTDGA</sequence>
<evidence type="ECO:0000313" key="1">
    <source>
        <dbReference type="EMBL" id="KAJ8884920.1"/>
    </source>
</evidence>
<organism evidence="1 2">
    <name type="scientific">Dryococelus australis</name>
    <dbReference type="NCBI Taxonomy" id="614101"/>
    <lineage>
        <taxon>Eukaryota</taxon>
        <taxon>Metazoa</taxon>
        <taxon>Ecdysozoa</taxon>
        <taxon>Arthropoda</taxon>
        <taxon>Hexapoda</taxon>
        <taxon>Insecta</taxon>
        <taxon>Pterygota</taxon>
        <taxon>Neoptera</taxon>
        <taxon>Polyneoptera</taxon>
        <taxon>Phasmatodea</taxon>
        <taxon>Verophasmatodea</taxon>
        <taxon>Anareolatae</taxon>
        <taxon>Phasmatidae</taxon>
        <taxon>Eurycanthinae</taxon>
        <taxon>Dryococelus</taxon>
    </lineage>
</organism>
<gene>
    <name evidence="1" type="ORF">PR048_011116</name>
</gene>
<keyword evidence="2" id="KW-1185">Reference proteome</keyword>
<reference evidence="1 2" key="1">
    <citation type="submission" date="2023-02" db="EMBL/GenBank/DDBJ databases">
        <title>LHISI_Scaffold_Assembly.</title>
        <authorList>
            <person name="Stuart O.P."/>
            <person name="Cleave R."/>
            <person name="Magrath M.J.L."/>
            <person name="Mikheyev A.S."/>
        </authorList>
    </citation>
    <scope>NUCLEOTIDE SEQUENCE [LARGE SCALE GENOMIC DNA]</scope>
    <source>
        <strain evidence="1">Daus_M_001</strain>
        <tissue evidence="1">Leg muscle</tissue>
    </source>
</reference>
<dbReference type="Proteomes" id="UP001159363">
    <property type="component" value="Chromosome X"/>
</dbReference>
<comment type="caution">
    <text evidence="1">The sequence shown here is derived from an EMBL/GenBank/DDBJ whole genome shotgun (WGS) entry which is preliminary data.</text>
</comment>
<proteinExistence type="predicted"/>
<accession>A0ABQ9HL73</accession>
<dbReference type="EMBL" id="JARBHB010000004">
    <property type="protein sequence ID" value="KAJ8884920.1"/>
    <property type="molecule type" value="Genomic_DNA"/>
</dbReference>
<name>A0ABQ9HL73_9NEOP</name>